<sequence length="274" mass="31150">MLVIPRNFITMNLPRLLIISTEKGKASEIASNIGGEKLSNQDHFEYHLWNIQNKYYKTQILICVTEIPTPDIPIDNVEALIVYHDPQAENAEQNLKEWSCLITSLAEAEVLLFSCNFITDGGVKDKVIKWCLQNRFELIELNRPDVDASEADPENNKYGIERIIEALHAHMWPNMILKGKPSDGEEQSPNIDEVEEQFDNIELSQDSTETLPMENMLDGIMGEENADFGELFCQLRAMKEHAALLPTNQRRIAAEQLVTAFWKAMGGDPSEMED</sequence>
<protein>
    <recommendedName>
        <fullName evidence="3">Alpha-and gamma-adaptin-binding protein p34</fullName>
    </recommendedName>
</protein>
<dbReference type="PANTHER" id="PTHR14659">
    <property type="entry name" value="ALPHA- AND GAMMA-ADAPTIN-BINDING PROTEIN P34"/>
    <property type="match status" value="1"/>
</dbReference>
<evidence type="ECO:0000313" key="2">
    <source>
        <dbReference type="Proteomes" id="UP001642520"/>
    </source>
</evidence>
<dbReference type="Proteomes" id="UP001642520">
    <property type="component" value="Unassembled WGS sequence"/>
</dbReference>
<name>A0ABP1PIB5_XYLVO</name>
<dbReference type="PANTHER" id="PTHR14659:SF1">
    <property type="entry name" value="ALPHA- AND GAMMA-ADAPTIN-BINDING PROTEIN P34"/>
    <property type="match status" value="1"/>
</dbReference>
<gene>
    <name evidence="1" type="ORF">XYLVIOL_LOCUS10901</name>
</gene>
<organism evidence="1 2">
    <name type="scientific">Xylocopa violacea</name>
    <name type="common">Violet carpenter bee</name>
    <name type="synonym">Apis violacea</name>
    <dbReference type="NCBI Taxonomy" id="135666"/>
    <lineage>
        <taxon>Eukaryota</taxon>
        <taxon>Metazoa</taxon>
        <taxon>Ecdysozoa</taxon>
        <taxon>Arthropoda</taxon>
        <taxon>Hexapoda</taxon>
        <taxon>Insecta</taxon>
        <taxon>Pterygota</taxon>
        <taxon>Neoptera</taxon>
        <taxon>Endopterygota</taxon>
        <taxon>Hymenoptera</taxon>
        <taxon>Apocrita</taxon>
        <taxon>Aculeata</taxon>
        <taxon>Apoidea</taxon>
        <taxon>Anthophila</taxon>
        <taxon>Apidae</taxon>
        <taxon>Xylocopa</taxon>
        <taxon>Xylocopa</taxon>
    </lineage>
</organism>
<dbReference type="InterPro" id="IPR019341">
    <property type="entry name" value="Alpha/Gamma-adaptin-bd_p34"/>
</dbReference>
<evidence type="ECO:0008006" key="3">
    <source>
        <dbReference type="Google" id="ProtNLM"/>
    </source>
</evidence>
<reference evidence="1 2" key="1">
    <citation type="submission" date="2024-08" db="EMBL/GenBank/DDBJ databases">
        <authorList>
            <person name="Will J Nash"/>
            <person name="Angela Man"/>
            <person name="Seanna McTaggart"/>
            <person name="Kendall Baker"/>
            <person name="Tom Barker"/>
            <person name="Leah Catchpole"/>
            <person name="Alex Durrant"/>
            <person name="Karim Gharbi"/>
            <person name="Naomi Irish"/>
            <person name="Gemy Kaithakottil"/>
            <person name="Debby Ku"/>
            <person name="Aaliyah Providence"/>
            <person name="Felix Shaw"/>
            <person name="David Swarbreck"/>
            <person name="Chris Watkins"/>
            <person name="Ann M. McCartney"/>
            <person name="Giulio Formenti"/>
            <person name="Alice Mouton"/>
            <person name="Noel Vella"/>
            <person name="Bjorn M von Reumont"/>
            <person name="Adriana Vella"/>
            <person name="Wilfried Haerty"/>
        </authorList>
    </citation>
    <scope>NUCLEOTIDE SEQUENCE [LARGE SCALE GENOMIC DNA]</scope>
</reference>
<accession>A0ABP1PIB5</accession>
<comment type="caution">
    <text evidence="1">The sequence shown here is derived from an EMBL/GenBank/DDBJ whole genome shotgun (WGS) entry which is preliminary data.</text>
</comment>
<proteinExistence type="predicted"/>
<keyword evidence="2" id="KW-1185">Reference proteome</keyword>
<evidence type="ECO:0000313" key="1">
    <source>
        <dbReference type="EMBL" id="CAL7952132.1"/>
    </source>
</evidence>
<dbReference type="Pfam" id="PF10199">
    <property type="entry name" value="Adaptin_binding"/>
    <property type="match status" value="1"/>
</dbReference>
<dbReference type="EMBL" id="CAXAJV020001301">
    <property type="protein sequence ID" value="CAL7952132.1"/>
    <property type="molecule type" value="Genomic_DNA"/>
</dbReference>
<dbReference type="Gene3D" id="3.40.50.11960">
    <property type="match status" value="1"/>
</dbReference>